<proteinExistence type="predicted"/>
<organism evidence="9 10">
    <name type="scientific">Elysia crispata</name>
    <name type="common">lettuce slug</name>
    <dbReference type="NCBI Taxonomy" id="231223"/>
    <lineage>
        <taxon>Eukaryota</taxon>
        <taxon>Metazoa</taxon>
        <taxon>Spiralia</taxon>
        <taxon>Lophotrochozoa</taxon>
        <taxon>Mollusca</taxon>
        <taxon>Gastropoda</taxon>
        <taxon>Heterobranchia</taxon>
        <taxon>Euthyneura</taxon>
        <taxon>Panpulmonata</taxon>
        <taxon>Sacoglossa</taxon>
        <taxon>Placobranchoidea</taxon>
        <taxon>Plakobranchidae</taxon>
        <taxon>Elysia</taxon>
    </lineage>
</organism>
<dbReference type="Pfam" id="PF13001">
    <property type="entry name" value="ECM29_N"/>
    <property type="match status" value="1"/>
</dbReference>
<dbReference type="Proteomes" id="UP001283361">
    <property type="component" value="Unassembled WGS sequence"/>
</dbReference>
<evidence type="ECO:0000259" key="6">
    <source>
        <dbReference type="Pfam" id="PF13001"/>
    </source>
</evidence>
<dbReference type="EMBL" id="JAWDGP010006457">
    <property type="protein sequence ID" value="KAK3740870.1"/>
    <property type="molecule type" value="Genomic_DNA"/>
</dbReference>
<comment type="subcellular location">
    <subcellularLocation>
        <location evidence="1">Cytoplasm</location>
    </subcellularLocation>
</comment>
<feature type="domain" description="Proteasome component Ecm29 N-terminal" evidence="6">
    <location>
        <begin position="12"/>
        <end position="514"/>
    </location>
</feature>
<dbReference type="Gene3D" id="1.25.10.10">
    <property type="entry name" value="Leucine-rich Repeat Variant"/>
    <property type="match status" value="5"/>
</dbReference>
<keyword evidence="2" id="KW-0963">Cytoplasm</keyword>
<evidence type="ECO:0000313" key="10">
    <source>
        <dbReference type="Proteomes" id="UP001283361"/>
    </source>
</evidence>
<reference evidence="9" key="1">
    <citation type="journal article" date="2023" name="G3 (Bethesda)">
        <title>A reference genome for the long-term kleptoplast-retaining sea slug Elysia crispata morphotype clarki.</title>
        <authorList>
            <person name="Eastman K.E."/>
            <person name="Pendleton A.L."/>
            <person name="Shaikh M.A."/>
            <person name="Suttiyut T."/>
            <person name="Ogas R."/>
            <person name="Tomko P."/>
            <person name="Gavelis G."/>
            <person name="Widhalm J.R."/>
            <person name="Wisecaver J.H."/>
        </authorList>
    </citation>
    <scope>NUCLEOTIDE SEQUENCE</scope>
    <source>
        <strain evidence="9">ECLA1</strain>
    </source>
</reference>
<dbReference type="InterPro" id="IPR055444">
    <property type="entry name" value="ARM_ECM29"/>
</dbReference>
<evidence type="ECO:0000256" key="5">
    <source>
        <dbReference type="SAM" id="MobiDB-lite"/>
    </source>
</evidence>
<keyword evidence="4" id="KW-0647">Proteasome</keyword>
<evidence type="ECO:0000256" key="4">
    <source>
        <dbReference type="ARBA" id="ARBA00022942"/>
    </source>
</evidence>
<dbReference type="GO" id="GO:0000502">
    <property type="term" value="C:proteasome complex"/>
    <property type="evidence" value="ECO:0007669"/>
    <property type="project" value="UniProtKB-KW"/>
</dbReference>
<comment type="caution">
    <text evidence="9">The sequence shown here is derived from an EMBL/GenBank/DDBJ whole genome shotgun (WGS) entry which is preliminary data.</text>
</comment>
<dbReference type="InterPro" id="IPR055443">
    <property type="entry name" value="HEAT_ECM29"/>
</dbReference>
<dbReference type="SUPFAM" id="SSF48371">
    <property type="entry name" value="ARM repeat"/>
    <property type="match status" value="3"/>
</dbReference>
<evidence type="ECO:0000259" key="8">
    <source>
        <dbReference type="Pfam" id="PF24492"/>
    </source>
</evidence>
<accession>A0AAE1CWY4</accession>
<name>A0AAE1CWY4_9GAST</name>
<keyword evidence="10" id="KW-1185">Reference proteome</keyword>
<feature type="domain" description="ECM29 ARM-like repeats" evidence="7">
    <location>
        <begin position="607"/>
        <end position="795"/>
    </location>
</feature>
<evidence type="ECO:0000256" key="3">
    <source>
        <dbReference type="ARBA" id="ARBA00022737"/>
    </source>
</evidence>
<feature type="compositionally biased region" description="Pro residues" evidence="5">
    <location>
        <begin position="204"/>
        <end position="215"/>
    </location>
</feature>
<dbReference type="Pfam" id="PF24492">
    <property type="entry name" value="HEAT_ECM29"/>
    <property type="match status" value="1"/>
</dbReference>
<dbReference type="Pfam" id="PF23731">
    <property type="entry name" value="ARM_ECM29_C"/>
    <property type="match status" value="1"/>
</dbReference>
<feature type="region of interest" description="Disordered" evidence="5">
    <location>
        <begin position="1864"/>
        <end position="1888"/>
    </location>
</feature>
<sequence>MSSVAQDEHALVERVFLRIGSAESDEQLQTALGKFLAPLLLKLNSPDETVRSKVLKLLAHIKTRLKSRSQIQLPLDALLTQFQDPEATPFITNFTILYIKLGFPRVEPVKQAELVPLLINCLEGRSVNHQDSILQLLTPALQYVKMPKTEAECRAKFQLAEKPVVKQLLLEYFMDVLLLPYNAHVSAIPPPSVEGVDGVAGSSPQPPTVAPPPGLSPSALKRLTGDNPMMPEELEKAKLSIINFLGSGVVREEEVVCHFIIASSDTRHSVATSADMEVKKITGSIDWNSSDILSKLCQIFQGTVIVKGKVTVKPEDRRSPVLPRIRLKIFPIFLKAREASNMFPASLQIVFDCLFGANPNAKLKSMAVQFVHHMCLNCEDTKFALMDAVLLNGMLKVIKEAQEDPKLRSLAYVAVGKISRRSPHRLSKDIQIVQTFFDAICQEEGDTRLAVQEALSMMADAFCNIDSTHMALMEALLLQNIDKEEYQARVVSVQYAARVFPSDHIPSRYVLMLAAGDIKDDVRGEAVKTLRGSQITELGKQREKHVLPDFVEMINYVQRKAKQRKISSHRYISGNATLPFNPLSYNEILLYLRMCLAQSAGVAIDWQLENLPEHAPVVAARVRTLLAHYPNQQGPVQEYVGMLQELLRVTASGEVMYCLLEIVAMVPDILAHKFVQHLDWLKGMLSSSKDDLKQYAAELYAIVSFHASSSGSGFNDQVDSLLNSLHDKNPELCLGALLCLGYLSGLKMKHLNHSSQASEISCDPIMVKTAKTISSLLKGNNVSVKTTACTALGEMGRNAPLPIDDGKDESESNSSEGTEGQNGNEETNDESASPDEKKQRKEVITKEKNVTKLSLVNTLIAMIKTSNEANKTKEKAAACLGDICVGEAAFPHRRKAMGDLFNAIQSKQVDLQFTIGQALVDMAMGPSSPRARCIWTTSKVDHQKNVFGVKDDVAWFLQELLSKYICHANPHLRQSACVWLLTLVRETGHHPDVQASLLNIQRGFMRMLSENDEITQDMASKGLGQLMEVCTPSQKDTLVSELVETLMTGKSTKTEVNADTTIFQSGTLGKAPDGGGLSTYKELCAIATDLNQPDLIYKFMHLANHNATWNARKGAAFGFSTIAAQAGEQLAPYMQQIVPRLYRYQFDPNPKIQQAMSGIWNALVQDNKKTVDKYLKQILDDLLKNLTSNQWRIRESSCLAVSDLLRGRVLDDIIEDIPQLWEICLRVRDDIKESVRLAADSACKTLSKVSVKICDVTNGKVGEKATSLVLPCLLQCSLNSTVSEVRTIGLSTILQISRQAGALLKPNIPVLVTALLEAVSGLEPNVINYLSLHMGTQANQDRLDNARIAQSKMSPMMETVNRCVQYVDETVLPELVPRLIELIRGGIGVSTKAGCASFVVSVTHQCPQDLSPYAGKLLAAFLHGLGDRNATVRKSYATSIGHLVKVAKDSSVEKLIQRLRTWYLESEDSNAHHACSVTLHAMARHAPDILRRHAMEAMPLAFFAMHEKKEDGEGAAVRRAEESSDWEDVWNEITPGTEAGIRLYLPEIVDLLSSCLQSQLWSVKGQAARAIATVADKLGGQLGPPHLAALLSAVTDGLSGRTWQGKEALLRALSTICTSCKDEILNRGLDSKQPSIDQIMAVILRECGKDQPVYKMAAMQCLGPVLELYELDHFKAVWDMTQSIVLQVTNPNKSEDDEESSLGQKQELITCCFTLLGEAWPQNSTATQESLISCFVDLLCDSAPLSTWKVQVVLLKDMQIILDRSSVFTKEVLLSNSEKVRQLSNKMFSTALSQLSNLKFVSLRSESLAVLERLIQKFVDVNQLSLLQESGLSLLREELPTMAESGPWELRDRAKGAWKLMQDAIPDNNSSTPGNAGDLQQADTAMEH</sequence>
<dbReference type="PANTHER" id="PTHR23346">
    <property type="entry name" value="TRANSLATIONAL ACTIVATOR GCN1-RELATED"/>
    <property type="match status" value="1"/>
</dbReference>
<dbReference type="PANTHER" id="PTHR23346:SF19">
    <property type="entry name" value="PROTEASOME ADAPTER AND SCAFFOLD PROTEIN ECM29"/>
    <property type="match status" value="1"/>
</dbReference>
<dbReference type="GO" id="GO:0060090">
    <property type="term" value="F:molecular adaptor activity"/>
    <property type="evidence" value="ECO:0007669"/>
    <property type="project" value="InterPro"/>
</dbReference>
<dbReference type="Pfam" id="PF23702">
    <property type="entry name" value="ARM_ECM29"/>
    <property type="match status" value="1"/>
</dbReference>
<dbReference type="InterPro" id="IPR011989">
    <property type="entry name" value="ARM-like"/>
</dbReference>
<keyword evidence="3" id="KW-0677">Repeat</keyword>
<dbReference type="InterPro" id="IPR016024">
    <property type="entry name" value="ARM-type_fold"/>
</dbReference>
<evidence type="ECO:0000256" key="2">
    <source>
        <dbReference type="ARBA" id="ARBA00022490"/>
    </source>
</evidence>
<dbReference type="InterPro" id="IPR024372">
    <property type="entry name" value="Ecm29_N"/>
</dbReference>
<feature type="compositionally biased region" description="Basic and acidic residues" evidence="5">
    <location>
        <begin position="834"/>
        <end position="844"/>
    </location>
</feature>
<protein>
    <recommendedName>
        <fullName evidence="11">Proteasome-associated protein ECM29 homolog</fullName>
    </recommendedName>
</protein>
<dbReference type="GO" id="GO:0036503">
    <property type="term" value="P:ERAD pathway"/>
    <property type="evidence" value="ECO:0007669"/>
    <property type="project" value="TreeGrafter"/>
</dbReference>
<feature type="region of interest" description="Disordered" evidence="5">
    <location>
        <begin position="795"/>
        <end position="844"/>
    </location>
</feature>
<dbReference type="GO" id="GO:0043248">
    <property type="term" value="P:proteasome assembly"/>
    <property type="evidence" value="ECO:0007669"/>
    <property type="project" value="InterPro"/>
</dbReference>
<dbReference type="GO" id="GO:0005634">
    <property type="term" value="C:nucleus"/>
    <property type="evidence" value="ECO:0007669"/>
    <property type="project" value="TreeGrafter"/>
</dbReference>
<feature type="compositionally biased region" description="Low complexity" evidence="5">
    <location>
        <begin position="812"/>
        <end position="825"/>
    </location>
</feature>
<evidence type="ECO:0008006" key="11">
    <source>
        <dbReference type="Google" id="ProtNLM"/>
    </source>
</evidence>
<feature type="region of interest" description="Disordered" evidence="5">
    <location>
        <begin position="194"/>
        <end position="215"/>
    </location>
</feature>
<evidence type="ECO:0000256" key="1">
    <source>
        <dbReference type="ARBA" id="ARBA00004496"/>
    </source>
</evidence>
<gene>
    <name evidence="9" type="ORF">RRG08_011332</name>
</gene>
<evidence type="ECO:0000259" key="7">
    <source>
        <dbReference type="Pfam" id="PF23702"/>
    </source>
</evidence>
<feature type="domain" description="Proteasome adapter and scaffold protein ECM29 HEAT-repeat" evidence="8">
    <location>
        <begin position="1304"/>
        <end position="1464"/>
    </location>
</feature>
<evidence type="ECO:0000313" key="9">
    <source>
        <dbReference type="EMBL" id="KAK3740870.1"/>
    </source>
</evidence>
<dbReference type="GO" id="GO:0005737">
    <property type="term" value="C:cytoplasm"/>
    <property type="evidence" value="ECO:0007669"/>
    <property type="project" value="UniProtKB-SubCell"/>
</dbReference>